<dbReference type="InterPro" id="IPR025714">
    <property type="entry name" value="Methyltranfer_dom"/>
</dbReference>
<dbReference type="InterPro" id="IPR052220">
    <property type="entry name" value="METTL25"/>
</dbReference>
<evidence type="ECO:0000259" key="1">
    <source>
        <dbReference type="Pfam" id="PF13679"/>
    </source>
</evidence>
<protein>
    <submittedName>
        <fullName evidence="2">Protein RRNAD1</fullName>
    </submittedName>
</protein>
<dbReference type="Pfam" id="PF13679">
    <property type="entry name" value="Methyltransf_32"/>
    <property type="match status" value="1"/>
</dbReference>
<proteinExistence type="predicted"/>
<keyword evidence="3" id="KW-1185">Reference proteome</keyword>
<name>A0A5N5SYD4_9CRUS</name>
<dbReference type="PANTHER" id="PTHR12496">
    <property type="entry name" value="CGI-41 METHYLTRANSFERASE"/>
    <property type="match status" value="1"/>
</dbReference>
<dbReference type="PANTHER" id="PTHR12496:SF2">
    <property type="entry name" value="METHYLTRANSFERASE-LIKE PROTEIN 25B"/>
    <property type="match status" value="1"/>
</dbReference>
<dbReference type="OrthoDB" id="5875367at2759"/>
<gene>
    <name evidence="2" type="primary">Rrnad1</name>
    <name evidence="2" type="ORF">Anas_01335</name>
</gene>
<comment type="caution">
    <text evidence="2">The sequence shown here is derived from an EMBL/GenBank/DDBJ whole genome shotgun (WGS) entry which is preliminary data.</text>
</comment>
<sequence>MYTDILNSYVLDFYTRNLWENINGSWKKSFESFSTTHLSNFLDKNSNISEEEYLSADIPWQSPDIELSSEWLIYQPRFFRVQTQKVVIDVGSGQGHLARLTSYGFGIPTMCIDAEENFINGARKFDLELESSLKRTCSKKIVGPRHGTFRLHPDLTKDDFEEILKDTWPDLTEEKNNSDKGLPFSLVGLHCCGDLGPILLRLFASIPSCRSILLVGCCYMKLSSKSERENSEGYPMSRFVNSRENGDLSYTAKEMACHALEGYSSRLMMGVDQLKVHCYRAVLEELIVQKRADLTHSGLRSVKNAHLLSFRNYALKAISRLEGMSFEDEELATEVIEIKLKDWMKVVIFYSIRLMLAPAVESLILLDRLLYINENSDAKCCFVPIFDPELSPRNYSLIATKD</sequence>
<reference evidence="2 3" key="1">
    <citation type="journal article" date="2019" name="PLoS Biol.">
        <title>Sex chromosomes control vertical transmission of feminizing Wolbachia symbionts in an isopod.</title>
        <authorList>
            <person name="Becking T."/>
            <person name="Chebbi M.A."/>
            <person name="Giraud I."/>
            <person name="Moumen B."/>
            <person name="Laverre T."/>
            <person name="Caubet Y."/>
            <person name="Peccoud J."/>
            <person name="Gilbert C."/>
            <person name="Cordaux R."/>
        </authorList>
    </citation>
    <scope>NUCLEOTIDE SEQUENCE [LARGE SCALE GENOMIC DNA]</scope>
    <source>
        <strain evidence="2">ANa2</strain>
        <tissue evidence="2">Whole body excluding digestive tract and cuticle</tissue>
    </source>
</reference>
<dbReference type="AlphaFoldDB" id="A0A5N5SYD4"/>
<dbReference type="Proteomes" id="UP000326759">
    <property type="component" value="Unassembled WGS sequence"/>
</dbReference>
<dbReference type="EMBL" id="SEYY01020015">
    <property type="protein sequence ID" value="KAB7497680.1"/>
    <property type="molecule type" value="Genomic_DNA"/>
</dbReference>
<organism evidence="2 3">
    <name type="scientific">Armadillidium nasatum</name>
    <dbReference type="NCBI Taxonomy" id="96803"/>
    <lineage>
        <taxon>Eukaryota</taxon>
        <taxon>Metazoa</taxon>
        <taxon>Ecdysozoa</taxon>
        <taxon>Arthropoda</taxon>
        <taxon>Crustacea</taxon>
        <taxon>Multicrustacea</taxon>
        <taxon>Malacostraca</taxon>
        <taxon>Eumalacostraca</taxon>
        <taxon>Peracarida</taxon>
        <taxon>Isopoda</taxon>
        <taxon>Oniscidea</taxon>
        <taxon>Crinocheta</taxon>
        <taxon>Armadillidiidae</taxon>
        <taxon>Armadillidium</taxon>
    </lineage>
</organism>
<evidence type="ECO:0000313" key="2">
    <source>
        <dbReference type="EMBL" id="KAB7497680.1"/>
    </source>
</evidence>
<feature type="domain" description="Methyltransferase" evidence="1">
    <location>
        <begin position="82"/>
        <end position="224"/>
    </location>
</feature>
<evidence type="ECO:0000313" key="3">
    <source>
        <dbReference type="Proteomes" id="UP000326759"/>
    </source>
</evidence>
<accession>A0A5N5SYD4</accession>